<comment type="caution">
    <text evidence="12">The sequence shown here is derived from an EMBL/GenBank/DDBJ whole genome shotgun (WGS) entry which is preliminary data.</text>
</comment>
<dbReference type="EMBL" id="VUJV01000006">
    <property type="protein sequence ID" value="KAA1416857.1"/>
    <property type="molecule type" value="Genomic_DNA"/>
</dbReference>
<dbReference type="GO" id="GO:0000155">
    <property type="term" value="F:phosphorelay sensor kinase activity"/>
    <property type="evidence" value="ECO:0007669"/>
    <property type="project" value="InterPro"/>
</dbReference>
<gene>
    <name evidence="12" type="ORF">F0U44_16860</name>
</gene>
<dbReference type="Gene3D" id="1.10.287.130">
    <property type="match status" value="1"/>
</dbReference>
<dbReference type="PANTHER" id="PTHR45436:SF5">
    <property type="entry name" value="SENSOR HISTIDINE KINASE TRCS"/>
    <property type="match status" value="1"/>
</dbReference>
<dbReference type="InterPro" id="IPR003660">
    <property type="entry name" value="HAMP_dom"/>
</dbReference>
<keyword evidence="9" id="KW-0902">Two-component regulatory system</keyword>
<accession>A0A5B1LB11</accession>
<evidence type="ECO:0000313" key="13">
    <source>
        <dbReference type="Proteomes" id="UP000325003"/>
    </source>
</evidence>
<evidence type="ECO:0000256" key="2">
    <source>
        <dbReference type="ARBA" id="ARBA00004236"/>
    </source>
</evidence>
<name>A0A5B1LB11_9ACTN</name>
<comment type="catalytic activity">
    <reaction evidence="1">
        <text>ATP + protein L-histidine = ADP + protein N-phospho-L-histidine.</text>
        <dbReference type="EC" id="2.7.13.3"/>
    </reaction>
</comment>
<dbReference type="InterPro" id="IPR003661">
    <property type="entry name" value="HisK_dim/P_dom"/>
</dbReference>
<evidence type="ECO:0000256" key="8">
    <source>
        <dbReference type="ARBA" id="ARBA00022989"/>
    </source>
</evidence>
<evidence type="ECO:0000256" key="5">
    <source>
        <dbReference type="ARBA" id="ARBA00022679"/>
    </source>
</evidence>
<dbReference type="CDD" id="cd00082">
    <property type="entry name" value="HisKA"/>
    <property type="match status" value="1"/>
</dbReference>
<evidence type="ECO:0000256" key="6">
    <source>
        <dbReference type="ARBA" id="ARBA00022692"/>
    </source>
</evidence>
<evidence type="ECO:0000256" key="4">
    <source>
        <dbReference type="ARBA" id="ARBA00022553"/>
    </source>
</evidence>
<keyword evidence="13" id="KW-1185">Reference proteome</keyword>
<dbReference type="Proteomes" id="UP000325003">
    <property type="component" value="Unassembled WGS sequence"/>
</dbReference>
<keyword evidence="8 10" id="KW-1133">Transmembrane helix</keyword>
<reference evidence="12 13" key="2">
    <citation type="submission" date="2019-09" db="EMBL/GenBank/DDBJ databases">
        <authorList>
            <person name="Jin C."/>
        </authorList>
    </citation>
    <scope>NUCLEOTIDE SEQUENCE [LARGE SCALE GENOMIC DNA]</scope>
    <source>
        <strain evidence="12 13">BN130099</strain>
    </source>
</reference>
<evidence type="ECO:0000256" key="3">
    <source>
        <dbReference type="ARBA" id="ARBA00012438"/>
    </source>
</evidence>
<dbReference type="SUPFAM" id="SSF47384">
    <property type="entry name" value="Homodimeric domain of signal transducing histidine kinase"/>
    <property type="match status" value="1"/>
</dbReference>
<keyword evidence="4" id="KW-0597">Phosphoprotein</keyword>
<evidence type="ECO:0000256" key="1">
    <source>
        <dbReference type="ARBA" id="ARBA00000085"/>
    </source>
</evidence>
<dbReference type="AlphaFoldDB" id="A0A5B1LB11"/>
<dbReference type="InterPro" id="IPR036097">
    <property type="entry name" value="HisK_dim/P_sf"/>
</dbReference>
<dbReference type="SMART" id="SM00388">
    <property type="entry name" value="HisKA"/>
    <property type="match status" value="1"/>
</dbReference>
<dbReference type="EC" id="2.7.13.3" evidence="3"/>
<feature type="transmembrane region" description="Helical" evidence="10">
    <location>
        <begin position="126"/>
        <end position="148"/>
    </location>
</feature>
<keyword evidence="7 12" id="KW-0418">Kinase</keyword>
<comment type="subcellular location">
    <subcellularLocation>
        <location evidence="2">Cell membrane</location>
    </subcellularLocation>
</comment>
<dbReference type="PROSITE" id="PS50885">
    <property type="entry name" value="HAMP"/>
    <property type="match status" value="1"/>
</dbReference>
<reference evidence="12 13" key="1">
    <citation type="submission" date="2019-09" db="EMBL/GenBank/DDBJ databases">
        <title>Nocardioides panacisoli sp. nov., isolated from the soil of a ginseng field.</title>
        <authorList>
            <person name="Cho C."/>
        </authorList>
    </citation>
    <scope>NUCLEOTIDE SEQUENCE [LARGE SCALE GENOMIC DNA]</scope>
    <source>
        <strain evidence="12 13">BN130099</strain>
    </source>
</reference>
<dbReference type="RefSeq" id="WP_149729527.1">
    <property type="nucleotide sequence ID" value="NZ_VUJV01000006.1"/>
</dbReference>
<dbReference type="Gene3D" id="6.10.340.10">
    <property type="match status" value="1"/>
</dbReference>
<keyword evidence="6 10" id="KW-0812">Transmembrane</keyword>
<evidence type="ECO:0000259" key="11">
    <source>
        <dbReference type="PROSITE" id="PS50885"/>
    </source>
</evidence>
<evidence type="ECO:0000256" key="10">
    <source>
        <dbReference type="SAM" id="Phobius"/>
    </source>
</evidence>
<protein>
    <recommendedName>
        <fullName evidence="3">histidine kinase</fullName>
        <ecNumber evidence="3">2.7.13.3</ecNumber>
    </recommendedName>
</protein>
<keyword evidence="5" id="KW-0808">Transferase</keyword>
<evidence type="ECO:0000256" key="9">
    <source>
        <dbReference type="ARBA" id="ARBA00023012"/>
    </source>
</evidence>
<dbReference type="PANTHER" id="PTHR45436">
    <property type="entry name" value="SENSOR HISTIDINE KINASE YKOH"/>
    <property type="match status" value="1"/>
</dbReference>
<dbReference type="Pfam" id="PF00512">
    <property type="entry name" value="HisKA"/>
    <property type="match status" value="1"/>
</dbReference>
<sequence>MRERLVAAFVGLTIVVVGLYGIPRAYVLADLVRDQEQSRIDRTADLVSVAVEERRDADLKVDVDFLDSLADDGEGIIVWAPSGKSVRTTDYSDPSGNDISARVETDGGTVIVTLEGDRVGDDIAEAILPLVLLGLLLVLLAGAAGYLLSRRIARPFQDLAVAARGLGAGQFHPDLPDSKVPEAREIAAGLRSSGRQLDELLQHERDIAVHASHELRTPITALRLELEDLSLWPETPESVNAQLQLAIGELDRLSAAVNDLLAVSRSHSAAAEIDLDLDALIADTVARVAELGRRVTHVPSGPLPTHLDPSPVVKALELLVGGGSEVRASDRGTHLEISITTGGQDAAVASRHRGPASDLVAAAGGSLTQTTDGVLVRLPKRPVADH</sequence>
<dbReference type="InterPro" id="IPR050428">
    <property type="entry name" value="TCS_sensor_his_kinase"/>
</dbReference>
<keyword evidence="10" id="KW-0472">Membrane</keyword>
<evidence type="ECO:0000256" key="7">
    <source>
        <dbReference type="ARBA" id="ARBA00022777"/>
    </source>
</evidence>
<proteinExistence type="predicted"/>
<evidence type="ECO:0000313" key="12">
    <source>
        <dbReference type="EMBL" id="KAA1416857.1"/>
    </source>
</evidence>
<organism evidence="12 13">
    <name type="scientific">Nocardioides humilatus</name>
    <dbReference type="NCBI Taxonomy" id="2607660"/>
    <lineage>
        <taxon>Bacteria</taxon>
        <taxon>Bacillati</taxon>
        <taxon>Actinomycetota</taxon>
        <taxon>Actinomycetes</taxon>
        <taxon>Propionibacteriales</taxon>
        <taxon>Nocardioidaceae</taxon>
        <taxon>Nocardioides</taxon>
    </lineage>
</organism>
<feature type="domain" description="HAMP" evidence="11">
    <location>
        <begin position="150"/>
        <end position="202"/>
    </location>
</feature>
<dbReference type="GO" id="GO:0005886">
    <property type="term" value="C:plasma membrane"/>
    <property type="evidence" value="ECO:0007669"/>
    <property type="project" value="UniProtKB-SubCell"/>
</dbReference>